<evidence type="ECO:0000313" key="7">
    <source>
        <dbReference type="Proteomes" id="UP000800096"/>
    </source>
</evidence>
<proteinExistence type="predicted"/>
<dbReference type="SUPFAM" id="SSF144083">
    <property type="entry name" value="Magnesium transport protein CorA, transmembrane region"/>
    <property type="match status" value="1"/>
</dbReference>
<evidence type="ECO:0000256" key="4">
    <source>
        <dbReference type="ARBA" id="ARBA00023136"/>
    </source>
</evidence>
<gene>
    <name evidence="6" type="ORF">BDU57DRAFT_5933</name>
</gene>
<evidence type="ECO:0000256" key="1">
    <source>
        <dbReference type="ARBA" id="ARBA00004141"/>
    </source>
</evidence>
<comment type="subcellular location">
    <subcellularLocation>
        <location evidence="1">Membrane</location>
        <topology evidence="1">Multi-pass membrane protein</topology>
    </subcellularLocation>
</comment>
<reference evidence="6" key="1">
    <citation type="journal article" date="2020" name="Stud. Mycol.">
        <title>101 Dothideomycetes genomes: a test case for predicting lifestyles and emergence of pathogens.</title>
        <authorList>
            <person name="Haridas S."/>
            <person name="Albert R."/>
            <person name="Binder M."/>
            <person name="Bloem J."/>
            <person name="Labutti K."/>
            <person name="Salamov A."/>
            <person name="Andreopoulos B."/>
            <person name="Baker S."/>
            <person name="Barry K."/>
            <person name="Bills G."/>
            <person name="Bluhm B."/>
            <person name="Cannon C."/>
            <person name="Castanera R."/>
            <person name="Culley D."/>
            <person name="Daum C."/>
            <person name="Ezra D."/>
            <person name="Gonzalez J."/>
            <person name="Henrissat B."/>
            <person name="Kuo A."/>
            <person name="Liang C."/>
            <person name="Lipzen A."/>
            <person name="Lutzoni F."/>
            <person name="Magnuson J."/>
            <person name="Mondo S."/>
            <person name="Nolan M."/>
            <person name="Ohm R."/>
            <person name="Pangilinan J."/>
            <person name="Park H.-J."/>
            <person name="Ramirez L."/>
            <person name="Alfaro M."/>
            <person name="Sun H."/>
            <person name="Tritt A."/>
            <person name="Yoshinaga Y."/>
            <person name="Zwiers L.-H."/>
            <person name="Turgeon B."/>
            <person name="Goodwin S."/>
            <person name="Spatafora J."/>
            <person name="Crous P."/>
            <person name="Grigoriev I."/>
        </authorList>
    </citation>
    <scope>NUCLEOTIDE SEQUENCE</scope>
    <source>
        <strain evidence="6">HMLAC05119</strain>
    </source>
</reference>
<dbReference type="Gene3D" id="1.20.58.340">
    <property type="entry name" value="Magnesium transport protein CorA, transmembrane region"/>
    <property type="match status" value="1"/>
</dbReference>
<dbReference type="Proteomes" id="UP000800096">
    <property type="component" value="Unassembled WGS sequence"/>
</dbReference>
<keyword evidence="7" id="KW-1185">Reference proteome</keyword>
<keyword evidence="2 5" id="KW-0812">Transmembrane</keyword>
<dbReference type="OrthoDB" id="3231000at2759"/>
<dbReference type="InterPro" id="IPR002523">
    <property type="entry name" value="MgTranspt_CorA/ZnTranspt_ZntB"/>
</dbReference>
<evidence type="ECO:0000313" key="6">
    <source>
        <dbReference type="EMBL" id="KAF1920181.1"/>
    </source>
</evidence>
<dbReference type="Pfam" id="PF01544">
    <property type="entry name" value="CorA"/>
    <property type="match status" value="1"/>
</dbReference>
<sequence>MGIEDSRRGLKENHNMARLTWLATVFIPLSFVSSFYSMNEDVSELSTTYGWFFLTAVPFTLVVMAVGWRVGRESWWGDGENLQGIFGGKDVKVKQEPGTNDGKPKWWRRSLHVAI</sequence>
<feature type="transmembrane region" description="Helical" evidence="5">
    <location>
        <begin position="20"/>
        <end position="37"/>
    </location>
</feature>
<keyword evidence="3 5" id="KW-1133">Transmembrane helix</keyword>
<dbReference type="AlphaFoldDB" id="A0A6A5QWN1"/>
<evidence type="ECO:0000256" key="3">
    <source>
        <dbReference type="ARBA" id="ARBA00022989"/>
    </source>
</evidence>
<evidence type="ECO:0000256" key="5">
    <source>
        <dbReference type="SAM" id="Phobius"/>
    </source>
</evidence>
<dbReference type="InterPro" id="IPR045863">
    <property type="entry name" value="CorA_TM1_TM2"/>
</dbReference>
<dbReference type="GO" id="GO:0016020">
    <property type="term" value="C:membrane"/>
    <property type="evidence" value="ECO:0007669"/>
    <property type="project" value="UniProtKB-SubCell"/>
</dbReference>
<name>A0A6A5QWN1_AMPQU</name>
<protein>
    <submittedName>
        <fullName evidence="6">Uncharacterized protein</fullName>
    </submittedName>
</protein>
<keyword evidence="4 5" id="KW-0472">Membrane</keyword>
<dbReference type="EMBL" id="ML979132">
    <property type="protein sequence ID" value="KAF1920181.1"/>
    <property type="molecule type" value="Genomic_DNA"/>
</dbReference>
<dbReference type="GO" id="GO:0046873">
    <property type="term" value="F:metal ion transmembrane transporter activity"/>
    <property type="evidence" value="ECO:0007669"/>
    <property type="project" value="InterPro"/>
</dbReference>
<evidence type="ECO:0000256" key="2">
    <source>
        <dbReference type="ARBA" id="ARBA00022692"/>
    </source>
</evidence>
<feature type="transmembrane region" description="Helical" evidence="5">
    <location>
        <begin position="49"/>
        <end position="68"/>
    </location>
</feature>
<organism evidence="6 7">
    <name type="scientific">Ampelomyces quisqualis</name>
    <name type="common">Powdery mildew agent</name>
    <dbReference type="NCBI Taxonomy" id="50730"/>
    <lineage>
        <taxon>Eukaryota</taxon>
        <taxon>Fungi</taxon>
        <taxon>Dikarya</taxon>
        <taxon>Ascomycota</taxon>
        <taxon>Pezizomycotina</taxon>
        <taxon>Dothideomycetes</taxon>
        <taxon>Pleosporomycetidae</taxon>
        <taxon>Pleosporales</taxon>
        <taxon>Pleosporineae</taxon>
        <taxon>Phaeosphaeriaceae</taxon>
        <taxon>Ampelomyces</taxon>
    </lineage>
</organism>
<accession>A0A6A5QWN1</accession>